<dbReference type="InterPro" id="IPR056490">
    <property type="entry name" value="Rcc01698_C"/>
</dbReference>
<evidence type="ECO:0000313" key="5">
    <source>
        <dbReference type="Proteomes" id="UP000198885"/>
    </source>
</evidence>
<keyword evidence="5" id="KW-1185">Reference proteome</keyword>
<dbReference type="STRING" id="641238.SAMN04490244_104102"/>
<dbReference type="Gene3D" id="3.20.20.80">
    <property type="entry name" value="Glycosidases"/>
    <property type="match status" value="2"/>
</dbReference>
<feature type="domain" description="Rcc01698-like C-terminal" evidence="3">
    <location>
        <begin position="1215"/>
        <end position="1315"/>
    </location>
</feature>
<dbReference type="Proteomes" id="UP000198885">
    <property type="component" value="Unassembled WGS sequence"/>
</dbReference>
<sequence>MATLVLSGLGSAVGASVGGGVLGVSSAMLGRAVGATVGRVIDQTLLGSGSAPVETGRLDRLRLTGAGEGAAVPRLHGRPRVAGHVIWASRFLETETTHGGGKGAGRAPAVTEYGYSVSLAVALGEGPISRVGRIWADGAEVEQDTLTMRVYDGDDGQLPDPKIAAVEGAANAPAYRGTAYVVFEDLDLSPYGNRVPQFSFEVIRTGGVGRDMADVVQGVAMIPGTGEYALATTPVRYEDGPGISRSANVNTPLGKTDFAVSVEALTQELPGCGSTALVVSWFGSDLRCGTCEIAPKVEQDATDGAQMAWRVSGVDRAAAGVVPRGAAGPVYGGTPADRAVIEAIEALREAGQHVMFYPFLLMEPLAGNGLPDPYGGAEQPALPWRGRITLSVAPGRDGSPDRSAAAAQEVAAFFGTAEREAFVPETDTIRYEGADGWSYRRFILHYAHLCAQVGGVDAFCIGSEMRGLTGIRGAVDSFPAVTELRRLAADVRAILGPEVKIGYAADWSEYFGYQPQDGSGDVFYHLDPLWADEAIDFVGIDNYMPLSDWREGEDHADAAAGAIHDLDYLSVNIAGGEGYDWYYPTDAARAAQARTPIIDGATLLIEREADETVPPGPFAGLGAGARGRTVTLSGSVRLPEAPVDAALLSTAGEGAGLWLGVRDGKVRLRAGALEAGTDVAVVEVPVAGLPFDGDVHRLTIEARPAAPGGVRLWVDGTLAGEAELAGALGGSVWSDGPAGGWLSGHVAVDDEPLGDWPAPEGGTLSLARGAVETVRPEEPWIFRYKDIRNWWSRPHHERIGGARRAKRTEWEPRSKPIWFTEFGCPAVDKGTNQPNVFFDPKSSVSALPHHSTGRRDDFLQLQYLRAVTGFWSDPSNNPVSDVYGGPMVPLERAHAWAWDARPYPWFPGTPELWADTANWTRGHWLPGRAGARALASVVEETCAAAGVGSVDVTRLWGLVRGYAVDEVTGGRNVLQPLMLAYGFDAVERDGLLRFQSRNGRVDAVLSGDDLAVTDELDGAVEQVRSAEVETGDRVQIGYLGEGRDFAPAVSEAVLPGRAARMVARTDLPLVLTEGEATGAAERWLSETHVARDRVRLALPPSRTALGAGDVVGLEGERYRIDRVELTEHALIEAQRIDPEVYRPRHAEEAPARVSRHVAAGPVRAVFLDLPLLTGNEAPHAPHVAMTARPWSGGAALYDSASGDGFGLNAVIERQAAVGVTETPLHRAASGVVDRGAPLRVRMWHGAPLSVSWERLLAGANGVAIGSGEDDLWEVFQFAEADVAGPDRYDLSLRLRGQLGTDGVMPEVWPAGSCVVLLDERLRQIRLAPAARGTRRVYRIGPSRQPLGHDSYVSVERTFAGVGLRPYAPVHLSAARDGDELVVRWVRRARVEGDSWDGLDVPLGEGRELYLVRALSDGAIVAEETVTAPLWRLASPSPGPLSIEVAQVSETYGSGPAARLTVPE</sequence>
<reference evidence="4 5" key="1">
    <citation type="submission" date="2016-10" db="EMBL/GenBank/DDBJ databases">
        <authorList>
            <person name="de Groot N.N."/>
        </authorList>
    </citation>
    <scope>NUCLEOTIDE SEQUENCE [LARGE SCALE GENOMIC DNA]</scope>
    <source>
        <strain evidence="4 5">DSM 23042</strain>
    </source>
</reference>
<dbReference type="Pfam" id="PF13550">
    <property type="entry name" value="Phage-tail_3"/>
    <property type="match status" value="1"/>
</dbReference>
<proteinExistence type="predicted"/>
<feature type="domain" description="GTA TIM-barrel-like" evidence="1">
    <location>
        <begin position="774"/>
        <end position="907"/>
    </location>
</feature>
<evidence type="ECO:0000313" key="4">
    <source>
        <dbReference type="EMBL" id="SER94983.1"/>
    </source>
</evidence>
<name>A0A1H9TEE5_9RHOB</name>
<dbReference type="InterPro" id="IPR032876">
    <property type="entry name" value="J_dom"/>
</dbReference>
<dbReference type="CDD" id="cd19607">
    <property type="entry name" value="GTA_TIM-barrel-like"/>
    <property type="match status" value="1"/>
</dbReference>
<accession>A0A1H9TEE5</accession>
<dbReference type="OrthoDB" id="8445115at2"/>
<dbReference type="Pfam" id="PF23666">
    <property type="entry name" value="Rcc01698_C"/>
    <property type="match status" value="1"/>
</dbReference>
<evidence type="ECO:0000259" key="1">
    <source>
        <dbReference type="Pfam" id="PF13547"/>
    </source>
</evidence>
<feature type="domain" description="Tip attachment protein J" evidence="2">
    <location>
        <begin position="968"/>
        <end position="1124"/>
    </location>
</feature>
<dbReference type="EMBL" id="FOGU01000004">
    <property type="protein sequence ID" value="SER94983.1"/>
    <property type="molecule type" value="Genomic_DNA"/>
</dbReference>
<dbReference type="Pfam" id="PF13547">
    <property type="entry name" value="GTA_TIM"/>
    <property type="match status" value="2"/>
</dbReference>
<evidence type="ECO:0000259" key="3">
    <source>
        <dbReference type="Pfam" id="PF23666"/>
    </source>
</evidence>
<dbReference type="InterPro" id="IPR025195">
    <property type="entry name" value="GTA_TIM_dom"/>
</dbReference>
<organism evidence="4 5">
    <name type="scientific">Tranquillimonas rosea</name>
    <dbReference type="NCBI Taxonomy" id="641238"/>
    <lineage>
        <taxon>Bacteria</taxon>
        <taxon>Pseudomonadati</taxon>
        <taxon>Pseudomonadota</taxon>
        <taxon>Alphaproteobacteria</taxon>
        <taxon>Rhodobacterales</taxon>
        <taxon>Roseobacteraceae</taxon>
        <taxon>Tranquillimonas</taxon>
    </lineage>
</organism>
<dbReference type="InterPro" id="IPR017853">
    <property type="entry name" value="GH"/>
</dbReference>
<dbReference type="RefSeq" id="WP_092691420.1">
    <property type="nucleotide sequence ID" value="NZ_FOGU01000004.1"/>
</dbReference>
<protein>
    <submittedName>
        <fullName evidence="4">Putative phage tail protein</fullName>
    </submittedName>
</protein>
<feature type="domain" description="GTA TIM-barrel-like" evidence="1">
    <location>
        <begin position="437"/>
        <end position="601"/>
    </location>
</feature>
<evidence type="ECO:0000259" key="2">
    <source>
        <dbReference type="Pfam" id="PF13550"/>
    </source>
</evidence>
<gene>
    <name evidence="4" type="ORF">SAMN04490244_104102</name>
</gene>
<dbReference type="SUPFAM" id="SSF51445">
    <property type="entry name" value="(Trans)glycosidases"/>
    <property type="match status" value="1"/>
</dbReference>